<gene>
    <name evidence="7" type="primary">ispD</name>
    <name evidence="8" type="ORF">CLV30_110135</name>
</gene>
<dbReference type="GO" id="GO:0019288">
    <property type="term" value="P:isopentenyl diphosphate biosynthetic process, methylerythritol 4-phosphate pathway"/>
    <property type="evidence" value="ECO:0007669"/>
    <property type="project" value="UniProtKB-UniRule"/>
</dbReference>
<dbReference type="HAMAP" id="MF_00108">
    <property type="entry name" value="IspD"/>
    <property type="match status" value="1"/>
</dbReference>
<dbReference type="RefSeq" id="WP_205740918.1">
    <property type="nucleotide sequence ID" value="NZ_PYGE01000010.1"/>
</dbReference>
<name>A0A2P8DZ40_9ACTN</name>
<dbReference type="SUPFAM" id="SSF53448">
    <property type="entry name" value="Nucleotide-diphospho-sugar transferases"/>
    <property type="match status" value="1"/>
</dbReference>
<comment type="pathway">
    <text evidence="2 7">Isoprenoid biosynthesis; isopentenyl diphosphate biosynthesis via DXP pathway; isopentenyl diphosphate from 1-deoxy-D-xylulose 5-phosphate: step 2/6.</text>
</comment>
<evidence type="ECO:0000313" key="8">
    <source>
        <dbReference type="EMBL" id="PSL02482.1"/>
    </source>
</evidence>
<feature type="site" description="Transition state stabilizer" evidence="7">
    <location>
        <position position="26"/>
    </location>
</feature>
<dbReference type="PANTHER" id="PTHR32125">
    <property type="entry name" value="2-C-METHYL-D-ERYTHRITOL 4-PHOSPHATE CYTIDYLYLTRANSFERASE, CHLOROPLASTIC"/>
    <property type="match status" value="1"/>
</dbReference>
<reference evidence="8 9" key="1">
    <citation type="submission" date="2018-03" db="EMBL/GenBank/DDBJ databases">
        <title>Genomic Encyclopedia of Archaeal and Bacterial Type Strains, Phase II (KMG-II): from individual species to whole genera.</title>
        <authorList>
            <person name="Goeker M."/>
        </authorList>
    </citation>
    <scope>NUCLEOTIDE SEQUENCE [LARGE SCALE GENOMIC DNA]</scope>
    <source>
        <strain evidence="8 9">DSM 45211</strain>
    </source>
</reference>
<dbReference type="InterPro" id="IPR050088">
    <property type="entry name" value="IspD/TarI_cytidylyltransf_bact"/>
</dbReference>
<dbReference type="Pfam" id="PF01128">
    <property type="entry name" value="IspD"/>
    <property type="match status" value="1"/>
</dbReference>
<sequence>MSTEGKAACVLVAAGRGERLGEGGPKAFVRVGGRPLIWHALRAIAGADLVSHLVAVVPAGYERQADELVDDAVAGRLSGTSRVVSGGENRQRSVALGLSAVPADADIVLVHDAARCLAPSGLLDAVVRAVAHGQDAVVPGLPVVDTLKRIDERSRVIDTPPRSDLRAVQTPQGFRRAVLTRAHSDAEARGDTDAPDDASLVERTGLPVHLVAGHQEAFKITTGHDLAVAETVLARARASAAPAP</sequence>
<accession>A0A2P8DZ40</accession>
<dbReference type="InterPro" id="IPR029044">
    <property type="entry name" value="Nucleotide-diphossugar_trans"/>
</dbReference>
<comment type="caution">
    <text evidence="8">The sequence shown here is derived from an EMBL/GenBank/DDBJ whole genome shotgun (WGS) entry which is preliminary data.</text>
</comment>
<dbReference type="FunFam" id="3.90.550.10:FF:000003">
    <property type="entry name" value="2-C-methyl-D-erythritol 4-phosphate cytidylyltransferase"/>
    <property type="match status" value="1"/>
</dbReference>
<evidence type="ECO:0000256" key="5">
    <source>
        <dbReference type="ARBA" id="ARBA00022695"/>
    </source>
</evidence>
<evidence type="ECO:0000256" key="3">
    <source>
        <dbReference type="ARBA" id="ARBA00009789"/>
    </source>
</evidence>
<feature type="site" description="Positions MEP for the nucleophilic attack" evidence="7">
    <location>
        <position position="162"/>
    </location>
</feature>
<evidence type="ECO:0000256" key="2">
    <source>
        <dbReference type="ARBA" id="ARBA00004787"/>
    </source>
</evidence>
<dbReference type="Gene3D" id="3.90.550.10">
    <property type="entry name" value="Spore Coat Polysaccharide Biosynthesis Protein SpsA, Chain A"/>
    <property type="match status" value="1"/>
</dbReference>
<dbReference type="InterPro" id="IPR018294">
    <property type="entry name" value="ISPD_synthase_CS"/>
</dbReference>
<keyword evidence="6 7" id="KW-0414">Isoprene biosynthesis</keyword>
<proteinExistence type="inferred from homology"/>
<evidence type="ECO:0000256" key="6">
    <source>
        <dbReference type="ARBA" id="ARBA00023229"/>
    </source>
</evidence>
<comment type="similarity">
    <text evidence="3 7">Belongs to the IspD/TarI cytidylyltransferase family. IspD subfamily.</text>
</comment>
<dbReference type="PANTHER" id="PTHR32125:SF4">
    <property type="entry name" value="2-C-METHYL-D-ERYTHRITOL 4-PHOSPHATE CYTIDYLYLTRANSFERASE, CHLOROPLASTIC"/>
    <property type="match status" value="1"/>
</dbReference>
<feature type="site" description="Transition state stabilizer" evidence="7">
    <location>
        <position position="19"/>
    </location>
</feature>
<evidence type="ECO:0000256" key="4">
    <source>
        <dbReference type="ARBA" id="ARBA00022679"/>
    </source>
</evidence>
<keyword evidence="4 7" id="KW-0808">Transferase</keyword>
<dbReference type="InterPro" id="IPR001228">
    <property type="entry name" value="IspD"/>
</dbReference>
<protein>
    <recommendedName>
        <fullName evidence="7">2-C-methyl-D-erythritol 4-phosphate cytidylyltransferase</fullName>
        <ecNumber evidence="7">2.7.7.60</ecNumber>
    </recommendedName>
    <alternativeName>
        <fullName evidence="7">4-diphosphocytidyl-2C-methyl-D-erythritol synthase</fullName>
    </alternativeName>
    <alternativeName>
        <fullName evidence="7">MEP cytidylyltransferase</fullName>
        <shortName evidence="7">MCT</shortName>
    </alternativeName>
</protein>
<dbReference type="CDD" id="cd02516">
    <property type="entry name" value="CDP-ME_synthetase"/>
    <property type="match status" value="1"/>
</dbReference>
<feature type="site" description="Positions MEP for the nucleophilic attack" evidence="7">
    <location>
        <position position="219"/>
    </location>
</feature>
<dbReference type="EC" id="2.7.7.60" evidence="7"/>
<dbReference type="PROSITE" id="PS01295">
    <property type="entry name" value="ISPD"/>
    <property type="match status" value="1"/>
</dbReference>
<keyword evidence="5 7" id="KW-0548">Nucleotidyltransferase</keyword>
<dbReference type="AlphaFoldDB" id="A0A2P8DZ40"/>
<comment type="function">
    <text evidence="7">Catalyzes the formation of 4-diphosphocytidyl-2-C-methyl-D-erythritol from CTP and 2-C-methyl-D-erythritol 4-phosphate (MEP).</text>
</comment>
<dbReference type="UniPathway" id="UPA00056">
    <property type="reaction ID" value="UER00093"/>
</dbReference>
<evidence type="ECO:0000256" key="1">
    <source>
        <dbReference type="ARBA" id="ARBA00001282"/>
    </source>
</evidence>
<dbReference type="Proteomes" id="UP000243528">
    <property type="component" value="Unassembled WGS sequence"/>
</dbReference>
<dbReference type="NCBIfam" id="TIGR00453">
    <property type="entry name" value="ispD"/>
    <property type="match status" value="1"/>
</dbReference>
<dbReference type="InterPro" id="IPR034683">
    <property type="entry name" value="IspD/TarI"/>
</dbReference>
<organism evidence="8 9">
    <name type="scientific">Haloactinopolyspora alba</name>
    <dbReference type="NCBI Taxonomy" id="648780"/>
    <lineage>
        <taxon>Bacteria</taxon>
        <taxon>Bacillati</taxon>
        <taxon>Actinomycetota</taxon>
        <taxon>Actinomycetes</taxon>
        <taxon>Jiangellales</taxon>
        <taxon>Jiangellaceae</taxon>
        <taxon>Haloactinopolyspora</taxon>
    </lineage>
</organism>
<evidence type="ECO:0000256" key="7">
    <source>
        <dbReference type="HAMAP-Rule" id="MF_00108"/>
    </source>
</evidence>
<keyword evidence="9" id="KW-1185">Reference proteome</keyword>
<evidence type="ECO:0000313" key="9">
    <source>
        <dbReference type="Proteomes" id="UP000243528"/>
    </source>
</evidence>
<comment type="catalytic activity">
    <reaction evidence="1 7">
        <text>2-C-methyl-D-erythritol 4-phosphate + CTP + H(+) = 4-CDP-2-C-methyl-D-erythritol + diphosphate</text>
        <dbReference type="Rhea" id="RHEA:13429"/>
        <dbReference type="ChEBI" id="CHEBI:15378"/>
        <dbReference type="ChEBI" id="CHEBI:33019"/>
        <dbReference type="ChEBI" id="CHEBI:37563"/>
        <dbReference type="ChEBI" id="CHEBI:57823"/>
        <dbReference type="ChEBI" id="CHEBI:58262"/>
        <dbReference type="EC" id="2.7.7.60"/>
    </reaction>
</comment>
<dbReference type="EMBL" id="PYGE01000010">
    <property type="protein sequence ID" value="PSL02482.1"/>
    <property type="molecule type" value="Genomic_DNA"/>
</dbReference>
<dbReference type="GO" id="GO:0050518">
    <property type="term" value="F:2-C-methyl-D-erythritol 4-phosphate cytidylyltransferase activity"/>
    <property type="evidence" value="ECO:0007669"/>
    <property type="project" value="UniProtKB-UniRule"/>
</dbReference>